<evidence type="ECO:0000313" key="1">
    <source>
        <dbReference type="EMBL" id="CAH0046538.1"/>
    </source>
</evidence>
<accession>A0A9P0EEJ2</accession>
<dbReference type="EMBL" id="CABFOC020000015">
    <property type="protein sequence ID" value="CAH0046538.1"/>
    <property type="molecule type" value="Genomic_DNA"/>
</dbReference>
<proteinExistence type="predicted"/>
<feature type="non-terminal residue" evidence="1">
    <location>
        <position position="1"/>
    </location>
</feature>
<sequence>MQRPVAIRRRSVRVRSAQEKLQRRLRRPQLRGHMERRDLSSALLPLVGRRLRMDIGPVLQQRAHHLAPVVGGGEDQCGPLERAASSPS</sequence>
<dbReference type="AlphaFoldDB" id="A0A9P0EEJ2"/>
<name>A0A9P0EEJ2_9HYPO</name>
<evidence type="ECO:0000313" key="2">
    <source>
        <dbReference type="Proteomes" id="UP000775872"/>
    </source>
</evidence>
<protein>
    <submittedName>
        <fullName evidence="1">Uncharacterized protein</fullName>
    </submittedName>
</protein>
<organism evidence="1 2">
    <name type="scientific">Clonostachys solani</name>
    <dbReference type="NCBI Taxonomy" id="160281"/>
    <lineage>
        <taxon>Eukaryota</taxon>
        <taxon>Fungi</taxon>
        <taxon>Dikarya</taxon>
        <taxon>Ascomycota</taxon>
        <taxon>Pezizomycotina</taxon>
        <taxon>Sordariomycetes</taxon>
        <taxon>Hypocreomycetidae</taxon>
        <taxon>Hypocreales</taxon>
        <taxon>Bionectriaceae</taxon>
        <taxon>Clonostachys</taxon>
    </lineage>
</organism>
<gene>
    <name evidence="1" type="ORF">CSOL1703_00012771</name>
</gene>
<dbReference type="Proteomes" id="UP000775872">
    <property type="component" value="Unassembled WGS sequence"/>
</dbReference>
<keyword evidence="2" id="KW-1185">Reference proteome</keyword>
<reference evidence="1 2" key="2">
    <citation type="submission" date="2021-10" db="EMBL/GenBank/DDBJ databases">
        <authorList>
            <person name="Piombo E."/>
        </authorList>
    </citation>
    <scope>NUCLEOTIDE SEQUENCE [LARGE SCALE GENOMIC DNA]</scope>
</reference>
<comment type="caution">
    <text evidence="1">The sequence shown here is derived from an EMBL/GenBank/DDBJ whole genome shotgun (WGS) entry which is preliminary data.</text>
</comment>
<reference evidence="2" key="1">
    <citation type="submission" date="2019-06" db="EMBL/GenBank/DDBJ databases">
        <authorList>
            <person name="Broberg M."/>
        </authorList>
    </citation>
    <scope>NUCLEOTIDE SEQUENCE [LARGE SCALE GENOMIC DNA]</scope>
</reference>